<evidence type="ECO:0000256" key="3">
    <source>
        <dbReference type="ARBA" id="ARBA00022692"/>
    </source>
</evidence>
<feature type="transmembrane region" description="Helical" evidence="8">
    <location>
        <begin position="138"/>
        <end position="158"/>
    </location>
</feature>
<evidence type="ECO:0000256" key="2">
    <source>
        <dbReference type="ARBA" id="ARBA00005982"/>
    </source>
</evidence>
<keyword evidence="4 8" id="KW-1133">Transmembrane helix</keyword>
<feature type="compositionally biased region" description="Basic residues" evidence="7">
    <location>
        <begin position="1"/>
        <end position="11"/>
    </location>
</feature>
<evidence type="ECO:0000313" key="9">
    <source>
        <dbReference type="EMBL" id="KAF5831126.1"/>
    </source>
</evidence>
<evidence type="ECO:0000256" key="6">
    <source>
        <dbReference type="RuleBase" id="RU003755"/>
    </source>
</evidence>
<gene>
    <name evidence="9" type="ORF">DUNSADRAFT_13553</name>
</gene>
<feature type="transmembrane region" description="Helical" evidence="8">
    <location>
        <begin position="187"/>
        <end position="206"/>
    </location>
</feature>
<feature type="transmembrane region" description="Helical" evidence="8">
    <location>
        <begin position="50"/>
        <end position="67"/>
    </location>
</feature>
<evidence type="ECO:0000256" key="5">
    <source>
        <dbReference type="ARBA" id="ARBA00023136"/>
    </source>
</evidence>
<dbReference type="Gene3D" id="1.20.1250.20">
    <property type="entry name" value="MFS general substrate transporter like domains"/>
    <property type="match status" value="1"/>
</dbReference>
<keyword evidence="5 8" id="KW-0472">Membrane</keyword>
<feature type="transmembrane region" description="Helical" evidence="8">
    <location>
        <begin position="212"/>
        <end position="232"/>
    </location>
</feature>
<accession>A0ABQ7G941</accession>
<dbReference type="EMBL" id="MU069974">
    <property type="protein sequence ID" value="KAF5831126.1"/>
    <property type="molecule type" value="Genomic_DNA"/>
</dbReference>
<feature type="transmembrane region" description="Helical" evidence="8">
    <location>
        <begin position="73"/>
        <end position="94"/>
    </location>
</feature>
<dbReference type="SUPFAM" id="SSF103473">
    <property type="entry name" value="MFS general substrate transporter"/>
    <property type="match status" value="1"/>
</dbReference>
<feature type="transmembrane region" description="Helical" evidence="8">
    <location>
        <begin position="106"/>
        <end position="126"/>
    </location>
</feature>
<comment type="caution">
    <text evidence="9">The sequence shown here is derived from an EMBL/GenBank/DDBJ whole genome shotgun (WGS) entry which is preliminary data.</text>
</comment>
<dbReference type="PANTHER" id="PTHR11654">
    <property type="entry name" value="OLIGOPEPTIDE TRANSPORTER-RELATED"/>
    <property type="match status" value="1"/>
</dbReference>
<organism evidence="9 10">
    <name type="scientific">Dunaliella salina</name>
    <name type="common">Green alga</name>
    <name type="synonym">Protococcus salinus</name>
    <dbReference type="NCBI Taxonomy" id="3046"/>
    <lineage>
        <taxon>Eukaryota</taxon>
        <taxon>Viridiplantae</taxon>
        <taxon>Chlorophyta</taxon>
        <taxon>core chlorophytes</taxon>
        <taxon>Chlorophyceae</taxon>
        <taxon>CS clade</taxon>
        <taxon>Chlamydomonadales</taxon>
        <taxon>Dunaliellaceae</taxon>
        <taxon>Dunaliella</taxon>
    </lineage>
</organism>
<comment type="similarity">
    <text evidence="2 6">Belongs to the major facilitator superfamily. Proton-dependent oligopeptide transporter (POT/PTR) (TC 2.A.17) family.</text>
</comment>
<proteinExistence type="inferred from homology"/>
<dbReference type="InterPro" id="IPR036259">
    <property type="entry name" value="MFS_trans_sf"/>
</dbReference>
<evidence type="ECO:0000313" key="10">
    <source>
        <dbReference type="Proteomes" id="UP000815325"/>
    </source>
</evidence>
<name>A0ABQ7G941_DUNSA</name>
<keyword evidence="3 6" id="KW-0812">Transmembrane</keyword>
<sequence>MGIPRKHHTKPRKVDEDMEGLPLLGGPARKKSTLLTVCPYILGNELCERLAYYGLATNLVTYITQVMGGDPAFAAILVALFEGVCYTTPIIGALLADSLWGRYKTIFVFSTIYLLGILMLTASSMIPDADEDADKANPLQFGVLFGSLAVISLGTGGIKPNVSAFGADQFDETDPQDSKEKQSFFNWFYLAINVGSLIAGTVIVYIQDSVSWTIGFAVPGCAMALAIVLFWAGSPGYRHVLPTESPMARVAKVVWAALKNRYDMDEDACDRTM</sequence>
<keyword evidence="6" id="KW-0813">Transport</keyword>
<dbReference type="Proteomes" id="UP000815325">
    <property type="component" value="Unassembled WGS sequence"/>
</dbReference>
<dbReference type="PROSITE" id="PS01022">
    <property type="entry name" value="PTR2_1"/>
    <property type="match status" value="1"/>
</dbReference>
<evidence type="ECO:0000256" key="8">
    <source>
        <dbReference type="SAM" id="Phobius"/>
    </source>
</evidence>
<evidence type="ECO:0000256" key="1">
    <source>
        <dbReference type="ARBA" id="ARBA00004141"/>
    </source>
</evidence>
<dbReference type="Pfam" id="PF00854">
    <property type="entry name" value="PTR2"/>
    <property type="match status" value="1"/>
</dbReference>
<dbReference type="InterPro" id="IPR018456">
    <property type="entry name" value="PTR2_symporter_CS"/>
</dbReference>
<dbReference type="PROSITE" id="PS01023">
    <property type="entry name" value="PTR2_2"/>
    <property type="match status" value="1"/>
</dbReference>
<evidence type="ECO:0000256" key="7">
    <source>
        <dbReference type="SAM" id="MobiDB-lite"/>
    </source>
</evidence>
<dbReference type="InterPro" id="IPR000109">
    <property type="entry name" value="POT_fam"/>
</dbReference>
<evidence type="ECO:0000256" key="4">
    <source>
        <dbReference type="ARBA" id="ARBA00022989"/>
    </source>
</evidence>
<feature type="region of interest" description="Disordered" evidence="7">
    <location>
        <begin position="1"/>
        <end position="20"/>
    </location>
</feature>
<reference evidence="9" key="1">
    <citation type="submission" date="2017-08" db="EMBL/GenBank/DDBJ databases">
        <authorList>
            <person name="Polle J.E."/>
            <person name="Barry K."/>
            <person name="Cushman J."/>
            <person name="Schmutz J."/>
            <person name="Tran D."/>
            <person name="Hathwaick L.T."/>
            <person name="Yim W.C."/>
            <person name="Jenkins J."/>
            <person name="Mckie-Krisberg Z.M."/>
            <person name="Prochnik S."/>
            <person name="Lindquist E."/>
            <person name="Dockter R.B."/>
            <person name="Adam C."/>
            <person name="Molina H."/>
            <person name="Bunkerborg J."/>
            <person name="Jin E."/>
            <person name="Buchheim M."/>
            <person name="Magnuson J."/>
        </authorList>
    </citation>
    <scope>NUCLEOTIDE SEQUENCE</scope>
    <source>
        <strain evidence="9">CCAP 19/18</strain>
    </source>
</reference>
<comment type="subcellular location">
    <subcellularLocation>
        <location evidence="1 6">Membrane</location>
        <topology evidence="1 6">Multi-pass membrane protein</topology>
    </subcellularLocation>
</comment>
<keyword evidence="10" id="KW-1185">Reference proteome</keyword>
<protein>
    <submittedName>
        <fullName evidence="9">POT family-domain-containing protein</fullName>
    </submittedName>
</protein>